<feature type="transmembrane region" description="Helical" evidence="1">
    <location>
        <begin position="53"/>
        <end position="73"/>
    </location>
</feature>
<dbReference type="AlphaFoldDB" id="A0AAW1HV79"/>
<protein>
    <submittedName>
        <fullName evidence="3">Transposase IS4</fullName>
    </submittedName>
</protein>
<evidence type="ECO:0000313" key="4">
    <source>
        <dbReference type="Proteomes" id="UP001458880"/>
    </source>
</evidence>
<proteinExistence type="predicted"/>
<reference evidence="3 4" key="1">
    <citation type="journal article" date="2024" name="BMC Genomics">
        <title>De novo assembly and annotation of Popillia japonica's genome with initial clues to its potential as an invasive pest.</title>
        <authorList>
            <person name="Cucini C."/>
            <person name="Boschi S."/>
            <person name="Funari R."/>
            <person name="Cardaioli E."/>
            <person name="Iannotti N."/>
            <person name="Marturano G."/>
            <person name="Paoli F."/>
            <person name="Bruttini M."/>
            <person name="Carapelli A."/>
            <person name="Frati F."/>
            <person name="Nardi F."/>
        </authorList>
    </citation>
    <scope>NUCLEOTIDE SEQUENCE [LARGE SCALE GENOMIC DNA]</scope>
    <source>
        <strain evidence="3">DMR45628</strain>
    </source>
</reference>
<dbReference type="Pfam" id="PF13843">
    <property type="entry name" value="DDE_Tnp_1_7"/>
    <property type="match status" value="1"/>
</dbReference>
<comment type="caution">
    <text evidence="3">The sequence shown here is derived from an EMBL/GenBank/DDBJ whole genome shotgun (WGS) entry which is preliminary data.</text>
</comment>
<accession>A0AAW1HV79</accession>
<dbReference type="InterPro" id="IPR029526">
    <property type="entry name" value="PGBD"/>
</dbReference>
<dbReference type="PANTHER" id="PTHR46599">
    <property type="entry name" value="PIGGYBAC TRANSPOSABLE ELEMENT-DERIVED PROTEIN 4"/>
    <property type="match status" value="1"/>
</dbReference>
<evidence type="ECO:0000313" key="3">
    <source>
        <dbReference type="EMBL" id="KAK9680741.1"/>
    </source>
</evidence>
<gene>
    <name evidence="3" type="ORF">QE152_g38849</name>
</gene>
<keyword evidence="1" id="KW-0812">Transmembrane</keyword>
<name>A0AAW1HV79_POPJA</name>
<keyword evidence="1" id="KW-0472">Membrane</keyword>
<keyword evidence="1" id="KW-1133">Transmembrane helix</keyword>
<sequence length="123" mass="14095">MISSMHDAIATDTESGKSEIIAAYYQTKGGVDSLDQKCANYSTSRRTRRWPMAIFYSILDIAGVNAFILYGSYRDNVSMLRIKFMKMLSFELVQDHLNKRLVNERLPRSIRLNIGTILRKPVT</sequence>
<dbReference type="PANTHER" id="PTHR46599:SF6">
    <property type="entry name" value="DUAL SPECIFICITY PHOSPHATASE 26"/>
    <property type="match status" value="1"/>
</dbReference>
<feature type="domain" description="PiggyBac transposable element-derived protein" evidence="2">
    <location>
        <begin position="12"/>
        <end position="67"/>
    </location>
</feature>
<organism evidence="3 4">
    <name type="scientific">Popillia japonica</name>
    <name type="common">Japanese beetle</name>
    <dbReference type="NCBI Taxonomy" id="7064"/>
    <lineage>
        <taxon>Eukaryota</taxon>
        <taxon>Metazoa</taxon>
        <taxon>Ecdysozoa</taxon>
        <taxon>Arthropoda</taxon>
        <taxon>Hexapoda</taxon>
        <taxon>Insecta</taxon>
        <taxon>Pterygota</taxon>
        <taxon>Neoptera</taxon>
        <taxon>Endopterygota</taxon>
        <taxon>Coleoptera</taxon>
        <taxon>Polyphaga</taxon>
        <taxon>Scarabaeiformia</taxon>
        <taxon>Scarabaeidae</taxon>
        <taxon>Rutelinae</taxon>
        <taxon>Popillia</taxon>
    </lineage>
</organism>
<evidence type="ECO:0000259" key="2">
    <source>
        <dbReference type="Pfam" id="PF13843"/>
    </source>
</evidence>
<keyword evidence="4" id="KW-1185">Reference proteome</keyword>
<dbReference type="EMBL" id="JASPKY010000874">
    <property type="protein sequence ID" value="KAK9680741.1"/>
    <property type="molecule type" value="Genomic_DNA"/>
</dbReference>
<dbReference type="Proteomes" id="UP001458880">
    <property type="component" value="Unassembled WGS sequence"/>
</dbReference>
<evidence type="ECO:0000256" key="1">
    <source>
        <dbReference type="SAM" id="Phobius"/>
    </source>
</evidence>